<dbReference type="InterPro" id="IPR013222">
    <property type="entry name" value="Glyco_hyd_98_carb-bd"/>
</dbReference>
<evidence type="ECO:0000313" key="5">
    <source>
        <dbReference type="Proteomes" id="UP001551329"/>
    </source>
</evidence>
<evidence type="ECO:0000313" key="4">
    <source>
        <dbReference type="EMBL" id="MEU7075938.1"/>
    </source>
</evidence>
<protein>
    <submittedName>
        <fullName evidence="4">NPCBM/NEW2 domain-containing protein</fullName>
    </submittedName>
</protein>
<dbReference type="EMBL" id="JBEZAE010000051">
    <property type="protein sequence ID" value="MEU7075938.1"/>
    <property type="molecule type" value="Genomic_DNA"/>
</dbReference>
<feature type="region of interest" description="Disordered" evidence="1">
    <location>
        <begin position="41"/>
        <end position="81"/>
    </location>
</feature>
<comment type="caution">
    <text evidence="4">The sequence shown here is derived from an EMBL/GenBank/DDBJ whole genome shotgun (WGS) entry which is preliminary data.</text>
</comment>
<dbReference type="SUPFAM" id="SSF49785">
    <property type="entry name" value="Galactose-binding domain-like"/>
    <property type="match status" value="1"/>
</dbReference>
<evidence type="ECO:0000256" key="2">
    <source>
        <dbReference type="SAM" id="SignalP"/>
    </source>
</evidence>
<feature type="chain" id="PRO_5047026254" evidence="2">
    <location>
        <begin position="22"/>
        <end position="211"/>
    </location>
</feature>
<evidence type="ECO:0000259" key="3">
    <source>
        <dbReference type="Pfam" id="PF08305"/>
    </source>
</evidence>
<accession>A0ABV3CN47</accession>
<gene>
    <name evidence="4" type="ORF">AB0A88_38325</name>
</gene>
<dbReference type="Proteomes" id="UP001551329">
    <property type="component" value="Unassembled WGS sequence"/>
</dbReference>
<dbReference type="RefSeq" id="WP_358475303.1">
    <property type="nucleotide sequence ID" value="NZ_JBEZAE010000051.1"/>
</dbReference>
<feature type="compositionally biased region" description="Low complexity" evidence="1">
    <location>
        <begin position="41"/>
        <end position="62"/>
    </location>
</feature>
<keyword evidence="5" id="KW-1185">Reference proteome</keyword>
<name>A0ABV3CN47_9ACTN</name>
<feature type="signal peptide" evidence="2">
    <location>
        <begin position="1"/>
        <end position="21"/>
    </location>
</feature>
<dbReference type="Pfam" id="PF08305">
    <property type="entry name" value="NPCBM"/>
    <property type="match status" value="1"/>
</dbReference>
<dbReference type="InterPro" id="IPR008979">
    <property type="entry name" value="Galactose-bd-like_sf"/>
</dbReference>
<dbReference type="InterPro" id="IPR038637">
    <property type="entry name" value="NPCBM_sf"/>
</dbReference>
<evidence type="ECO:0000256" key="1">
    <source>
        <dbReference type="SAM" id="MobiDB-lite"/>
    </source>
</evidence>
<organism evidence="4 5">
    <name type="scientific">Streptomyces narbonensis</name>
    <dbReference type="NCBI Taxonomy" id="67333"/>
    <lineage>
        <taxon>Bacteria</taxon>
        <taxon>Bacillati</taxon>
        <taxon>Actinomycetota</taxon>
        <taxon>Actinomycetes</taxon>
        <taxon>Kitasatosporales</taxon>
        <taxon>Streptomycetaceae</taxon>
        <taxon>Streptomyces</taxon>
    </lineage>
</organism>
<reference evidence="4 5" key="1">
    <citation type="submission" date="2024-06" db="EMBL/GenBank/DDBJ databases">
        <title>The Natural Products Discovery Center: Release of the First 8490 Sequenced Strains for Exploring Actinobacteria Biosynthetic Diversity.</title>
        <authorList>
            <person name="Kalkreuter E."/>
            <person name="Kautsar S.A."/>
            <person name="Yang D."/>
            <person name="Bader C.D."/>
            <person name="Teijaro C.N."/>
            <person name="Fluegel L."/>
            <person name="Davis C.M."/>
            <person name="Simpson J.R."/>
            <person name="Lauterbach L."/>
            <person name="Steele A.D."/>
            <person name="Gui C."/>
            <person name="Meng S."/>
            <person name="Li G."/>
            <person name="Viehrig K."/>
            <person name="Ye F."/>
            <person name="Su P."/>
            <person name="Kiefer A.F."/>
            <person name="Nichols A."/>
            <person name="Cepeda A.J."/>
            <person name="Yan W."/>
            <person name="Fan B."/>
            <person name="Jiang Y."/>
            <person name="Adhikari A."/>
            <person name="Zheng C.-J."/>
            <person name="Schuster L."/>
            <person name="Cowan T.M."/>
            <person name="Smanski M.J."/>
            <person name="Chevrette M.G."/>
            <person name="De Carvalho L.P.S."/>
            <person name="Shen B."/>
        </authorList>
    </citation>
    <scope>NUCLEOTIDE SEQUENCE [LARGE SCALE GENOMIC DNA]</scope>
    <source>
        <strain evidence="4 5">NPDC045974</strain>
    </source>
</reference>
<dbReference type="Gene3D" id="2.60.120.1060">
    <property type="entry name" value="NPCBM/NEW2 domain"/>
    <property type="match status" value="1"/>
</dbReference>
<feature type="domain" description="Glycosyl hydrolase family 98 putative carbohydrate-binding module" evidence="3">
    <location>
        <begin position="121"/>
        <end position="192"/>
    </location>
</feature>
<proteinExistence type="predicted"/>
<sequence>MSALTAVAGLLLGFFGLPTLVNSPTARPVVVTVTVPVPHATATGAGATTTTASTPSPETSSPDTEDPRSVSAPPPLPTGTVALKDLTPLGTYGADKVGLSTATLGGRTHPNAIVLTYPCQGPVEYSLNERYKTVAFTVGLDDNGLATPGKLTVVGDGKPLKSVMLEINRPQTVTVDLTGVIRLAIQADISDGSSCNPDGVVIALADAVLRS</sequence>
<keyword evidence="2" id="KW-0732">Signal</keyword>